<organism evidence="1 2">
    <name type="scientific">Piliocolobus tephrosceles</name>
    <name type="common">Ugandan red Colobus</name>
    <dbReference type="NCBI Taxonomy" id="591936"/>
    <lineage>
        <taxon>Eukaryota</taxon>
        <taxon>Metazoa</taxon>
        <taxon>Chordata</taxon>
        <taxon>Craniata</taxon>
        <taxon>Vertebrata</taxon>
        <taxon>Euteleostomi</taxon>
        <taxon>Mammalia</taxon>
        <taxon>Eutheria</taxon>
        <taxon>Euarchontoglires</taxon>
        <taxon>Primates</taxon>
        <taxon>Haplorrhini</taxon>
        <taxon>Catarrhini</taxon>
        <taxon>Cercopithecidae</taxon>
        <taxon>Colobinae</taxon>
        <taxon>Piliocolobus</taxon>
    </lineage>
</organism>
<reference evidence="1" key="1">
    <citation type="submission" date="2025-08" db="UniProtKB">
        <authorList>
            <consortium name="Ensembl"/>
        </authorList>
    </citation>
    <scope>IDENTIFICATION</scope>
</reference>
<sequence>QVCWCAPVIQLLGRLRQENHLNPGGGGCSELRSRHRTLAWVIQRDSVSQKKETRLEAALPRGGWDGGRWPCVTFTGSEGCWGVLGASLQNGLVLLKTTRTD</sequence>
<proteinExistence type="predicted"/>
<protein>
    <submittedName>
        <fullName evidence="1">Uncharacterized protein</fullName>
    </submittedName>
</protein>
<dbReference type="Ensembl" id="ENSPTET00000037793.1">
    <property type="protein sequence ID" value="ENSPTEP00000026905.1"/>
    <property type="gene ID" value="ENSPTEG00000026859.1"/>
</dbReference>
<name>A0A8C9I2L3_9PRIM</name>
<evidence type="ECO:0000313" key="2">
    <source>
        <dbReference type="Proteomes" id="UP000694416"/>
    </source>
</evidence>
<reference evidence="1" key="2">
    <citation type="submission" date="2025-09" db="UniProtKB">
        <authorList>
            <consortium name="Ensembl"/>
        </authorList>
    </citation>
    <scope>IDENTIFICATION</scope>
</reference>
<dbReference type="Proteomes" id="UP000694416">
    <property type="component" value="Unplaced"/>
</dbReference>
<accession>A0A8C9I2L3</accession>
<dbReference type="AlphaFoldDB" id="A0A8C9I2L3"/>
<keyword evidence="2" id="KW-1185">Reference proteome</keyword>
<evidence type="ECO:0000313" key="1">
    <source>
        <dbReference type="Ensembl" id="ENSPTEP00000026905.1"/>
    </source>
</evidence>